<dbReference type="AlphaFoldDB" id="A0A3P3EK93"/>
<dbReference type="Gene3D" id="1.25.10.10">
    <property type="entry name" value="Leucine-rich Repeat Variant"/>
    <property type="match status" value="2"/>
</dbReference>
<dbReference type="Pfam" id="PF13646">
    <property type="entry name" value="HEAT_2"/>
    <property type="match status" value="1"/>
</dbReference>
<dbReference type="EMBL" id="RQXU01000012">
    <property type="protein sequence ID" value="RRH86631.1"/>
    <property type="molecule type" value="Genomic_DNA"/>
</dbReference>
<organism evidence="2 3">
    <name type="scientific">Variovorax beijingensis</name>
    <dbReference type="NCBI Taxonomy" id="2496117"/>
    <lineage>
        <taxon>Bacteria</taxon>
        <taxon>Pseudomonadati</taxon>
        <taxon>Pseudomonadota</taxon>
        <taxon>Betaproteobacteria</taxon>
        <taxon>Burkholderiales</taxon>
        <taxon>Comamonadaceae</taxon>
        <taxon>Variovorax</taxon>
    </lineage>
</organism>
<dbReference type="InterPro" id="IPR025406">
    <property type="entry name" value="DUF4132"/>
</dbReference>
<comment type="caution">
    <text evidence="2">The sequence shown here is derived from an EMBL/GenBank/DDBJ whole genome shotgun (WGS) entry which is preliminary data.</text>
</comment>
<dbReference type="SMART" id="SM00567">
    <property type="entry name" value="EZ_HEAT"/>
    <property type="match status" value="3"/>
</dbReference>
<name>A0A3P3EK93_9BURK</name>
<reference evidence="2 3" key="1">
    <citation type="submission" date="2018-11" db="EMBL/GenBank/DDBJ databases">
        <title>The genome of Variovorax sp T529.</title>
        <authorList>
            <person name="Gao J."/>
        </authorList>
    </citation>
    <scope>NUCLEOTIDE SEQUENCE [LARGE SCALE GENOMIC DNA]</scope>
    <source>
        <strain evidence="2 3">T529</strain>
    </source>
</reference>
<dbReference type="InterPro" id="IPR004155">
    <property type="entry name" value="PBS_lyase_HEAT"/>
</dbReference>
<evidence type="ECO:0000313" key="3">
    <source>
        <dbReference type="Proteomes" id="UP000271590"/>
    </source>
</evidence>
<sequence>MGFLDKILGAVTGSAGTAAANGLTREQAQLLRQAFEPLEKAGKELPQKAAAFLVDGTQETVLLDLQAAKSFEPGQLLGAPGRLRWGFSNYQNKALEKIGNQSLEQRGRFYASVDASAPALDVLVRLGKLLAAADGGQSLEHPGAPVPDWLQYLVNDAVFASFNKSSSSNAAERDLAKHRPAWNVHLIAALLAHEGLDPHLALQEIFERKGLDSWYHDRLDGLVEAPAVADYMRSQRDATEALPAKLSAAGRVLLARRIGKDKALLNDFAPLFLRLAIDGSKTVRAEATPHLEGIAEAQRLELLGQLLKDGDTTQRTQAAELLARLPGDAARALLDVAAGTETSKAVQQAIRSAMSRLDAAGDAGELELPEPPAWQPFEDIPLGEEAVQLLIANRIELLEKNRVAAEAEIEENKASKQTYRYKWRQDNYAAHKKLTDEDMRVAVRVLNGQGSKNDQNRAKNSQLQQVVGFGNRLQSMPGFGMPHLIRWLAVSRHWTSFWFDDGFHKWLGRQPVGSVDLRALAELLKRSGMPIDDVAHTALYQYWNQASAVDVLPADRVWPFFAEHPEYIDEGLGLVAPPKREGRQTQLDLNATLRTLAVFPTVQARWLPRVMELALGEGKTHRAAAQKALSMLPDIGRRVVESLGSTKSEVRIEAANWLAELKYADAVPAITKALEKETRETVRAAYLTALEALGDDISARLAPAILLAEAKKGLKAKPPAGLAWFSLDALPACKWLDGSPVEPEIVRWWVVLACKLKEPGGNALLTRYLGLLDAASRQAVGSLVLRQFIAHDTRHPTLDEGIAHANANAPQRYQGNQQRYQNAKAEHKQYYEADFQKTQEQVFEECKREKMSEYLGSAIGEKGTLALTAHAPGHEVVTLLQQYMRDHYQRRSQIEAMLEGVAPGNDPVVIQLLLGISRRYRTASVQEKARALVQQIADRNGWTQDQLADRTIPTAGLDDTGKLELAYGDRIFTVVLDAAMKPELRNPEGKIVKALPEPRQNDDPALIKDAKAQFSTSKKELKQVIDLQTARLFEAMCTGRIWPQAEWREYLHRHPIAGRLIQRLVWLELDAEGAVRGSFRPTEDGSLIDTQDDEVELAADSQLRLGHASLVDEGTAAAWNRHFKDYKLMPLFAQMTRKPPAVAFIDDKGQPVSEINDRLGWISDTFTLRGSFAKLGYQRAQAEDGGFFYQYTKEFSSAGVRVAIEFSGNTLPEENVPAALKTLGFEDMKTRGYSDRALPLSSVPPVLLAEAYADYLAIAQACAGFDAGWEKKMPW</sequence>
<protein>
    <submittedName>
        <fullName evidence="2">DUF4132 domain-containing protein</fullName>
    </submittedName>
</protein>
<proteinExistence type="predicted"/>
<evidence type="ECO:0000313" key="2">
    <source>
        <dbReference type="EMBL" id="RRH86631.1"/>
    </source>
</evidence>
<dbReference type="Pfam" id="PF13569">
    <property type="entry name" value="DUF4132"/>
    <property type="match status" value="1"/>
</dbReference>
<dbReference type="SUPFAM" id="SSF48371">
    <property type="entry name" value="ARM repeat"/>
    <property type="match status" value="1"/>
</dbReference>
<dbReference type="Proteomes" id="UP000271590">
    <property type="component" value="Unassembled WGS sequence"/>
</dbReference>
<evidence type="ECO:0000259" key="1">
    <source>
        <dbReference type="Pfam" id="PF13569"/>
    </source>
</evidence>
<feature type="domain" description="DUF4132" evidence="1">
    <location>
        <begin position="989"/>
        <end position="1138"/>
    </location>
</feature>
<dbReference type="RefSeq" id="WP_124960241.1">
    <property type="nucleotide sequence ID" value="NZ_RQXU01000012.1"/>
</dbReference>
<dbReference type="InterPro" id="IPR011989">
    <property type="entry name" value="ARM-like"/>
</dbReference>
<gene>
    <name evidence="2" type="ORF">EH244_20780</name>
</gene>
<accession>A0A3P3EK93</accession>
<dbReference type="InterPro" id="IPR016024">
    <property type="entry name" value="ARM-type_fold"/>
</dbReference>